<proteinExistence type="predicted"/>
<dbReference type="EMBL" id="MLJW01000049">
    <property type="protein sequence ID" value="OIR05610.1"/>
    <property type="molecule type" value="Genomic_DNA"/>
</dbReference>
<evidence type="ECO:0000313" key="2">
    <source>
        <dbReference type="EMBL" id="OIR05610.1"/>
    </source>
</evidence>
<sequence>MPQSTGLMESLKRMTSTLLAIIQTRIELLGNEIEEERLRVRQMLFYGSVALFFLGMTIMLLTVFVVVVFWDSYRLQVLGGLTLLFLVAGLSFWYALRSIARARPRLFSTTLSELSDDIDRLNPRP</sequence>
<keyword evidence="1" id="KW-1133">Transmembrane helix</keyword>
<reference evidence="2" key="1">
    <citation type="submission" date="2016-10" db="EMBL/GenBank/DDBJ databases">
        <title>Sequence of Gallionella enrichment culture.</title>
        <authorList>
            <person name="Poehlein A."/>
            <person name="Muehling M."/>
            <person name="Daniel R."/>
        </authorList>
    </citation>
    <scope>NUCLEOTIDE SEQUENCE</scope>
</reference>
<accession>A0A1J5SBL6</accession>
<name>A0A1J5SBL6_9ZZZZ</name>
<evidence type="ECO:0000256" key="1">
    <source>
        <dbReference type="SAM" id="Phobius"/>
    </source>
</evidence>
<feature type="transmembrane region" description="Helical" evidence="1">
    <location>
        <begin position="44"/>
        <end position="70"/>
    </location>
</feature>
<feature type="transmembrane region" description="Helical" evidence="1">
    <location>
        <begin position="76"/>
        <end position="96"/>
    </location>
</feature>
<evidence type="ECO:0008006" key="3">
    <source>
        <dbReference type="Google" id="ProtNLM"/>
    </source>
</evidence>
<organism evidence="2">
    <name type="scientific">mine drainage metagenome</name>
    <dbReference type="NCBI Taxonomy" id="410659"/>
    <lineage>
        <taxon>unclassified sequences</taxon>
        <taxon>metagenomes</taxon>
        <taxon>ecological metagenomes</taxon>
    </lineage>
</organism>
<comment type="caution">
    <text evidence="2">The sequence shown here is derived from an EMBL/GenBank/DDBJ whole genome shotgun (WGS) entry which is preliminary data.</text>
</comment>
<gene>
    <name evidence="2" type="ORF">GALL_123540</name>
</gene>
<dbReference type="InterPro" id="IPR009937">
    <property type="entry name" value="Phage_holin_3_6"/>
</dbReference>
<protein>
    <recommendedName>
        <fullName evidence="3">Membrane protein YqjE</fullName>
    </recommendedName>
</protein>
<keyword evidence="1" id="KW-0812">Transmembrane</keyword>
<dbReference type="Pfam" id="PF07332">
    <property type="entry name" value="Phage_holin_3_6"/>
    <property type="match status" value="1"/>
</dbReference>
<keyword evidence="1" id="KW-0472">Membrane</keyword>
<dbReference type="AlphaFoldDB" id="A0A1J5SBL6"/>